<proteinExistence type="predicted"/>
<evidence type="ECO:0000313" key="2">
    <source>
        <dbReference type="EMBL" id="SHE72146.1"/>
    </source>
</evidence>
<protein>
    <recommendedName>
        <fullName evidence="4">Outer membrane protein beta-barrel domain-containing protein</fullName>
    </recommendedName>
</protein>
<evidence type="ECO:0008006" key="4">
    <source>
        <dbReference type="Google" id="ProtNLM"/>
    </source>
</evidence>
<dbReference type="Proteomes" id="UP000184436">
    <property type="component" value="Unassembled WGS sequence"/>
</dbReference>
<evidence type="ECO:0000313" key="3">
    <source>
        <dbReference type="Proteomes" id="UP000184436"/>
    </source>
</evidence>
<dbReference type="InterPro" id="IPR046111">
    <property type="entry name" value="DUF6048"/>
</dbReference>
<dbReference type="Pfam" id="PF19515">
    <property type="entry name" value="DUF6048"/>
    <property type="match status" value="1"/>
</dbReference>
<organism evidence="2 3">
    <name type="scientific">Bacteroides faecichinchillae</name>
    <dbReference type="NCBI Taxonomy" id="871325"/>
    <lineage>
        <taxon>Bacteria</taxon>
        <taxon>Pseudomonadati</taxon>
        <taxon>Bacteroidota</taxon>
        <taxon>Bacteroidia</taxon>
        <taxon>Bacteroidales</taxon>
        <taxon>Bacteroidaceae</taxon>
        <taxon>Bacteroides</taxon>
    </lineage>
</organism>
<keyword evidence="3" id="KW-1185">Reference proteome</keyword>
<name>A0A1M4VSY7_9BACE</name>
<reference evidence="2 3" key="1">
    <citation type="submission" date="2016-11" db="EMBL/GenBank/DDBJ databases">
        <authorList>
            <person name="Jaros S."/>
            <person name="Januszkiewicz K."/>
            <person name="Wedrychowicz H."/>
        </authorList>
    </citation>
    <scope>NUCLEOTIDE SEQUENCE [LARGE SCALE GENOMIC DNA]</scope>
    <source>
        <strain evidence="2 3">DSM 26883</strain>
    </source>
</reference>
<feature type="region of interest" description="Disordered" evidence="1">
    <location>
        <begin position="34"/>
        <end position="54"/>
    </location>
</feature>
<dbReference type="EMBL" id="FQVD01000005">
    <property type="protein sequence ID" value="SHE72146.1"/>
    <property type="molecule type" value="Genomic_DNA"/>
</dbReference>
<gene>
    <name evidence="2" type="ORF">SAMN05444349_105103</name>
</gene>
<feature type="compositionally biased region" description="Low complexity" evidence="1">
    <location>
        <begin position="35"/>
        <end position="46"/>
    </location>
</feature>
<evidence type="ECO:0000256" key="1">
    <source>
        <dbReference type="SAM" id="MobiDB-lite"/>
    </source>
</evidence>
<dbReference type="STRING" id="871325.SAMN05444349_105103"/>
<accession>A0A1M4VSY7</accession>
<dbReference type="AlphaFoldDB" id="A0A1M4VSY7"/>
<dbReference type="RefSeq" id="WP_033886464.1">
    <property type="nucleotide sequence ID" value="NZ_FQVD01000005.1"/>
</dbReference>
<sequence length="267" mass="30046">MKLRICRYSISTVTVSLRLISLLLLFCIGLPAAGQQPSQKPTPQKSQKQKKKEEAAKVDTIPLYNGTYVGVDLYGIGSKVLGGDFLSSEISVGVNLKNRFIPTIEFGMGGTDTWNETGIHYKSKMAPFFRIGIDYNTMTKKKEKNSYLYAGLRYAFSSFKYDVSTLPVHDPIWGDNINNPSLEDDYWGGSVPFDHLGMKASVQWIEIVLGVKVRIYKNFNMGWSVRMKYKTSASTGEFGNPWYVPGYGKFKSNNMGITYSLIYKLPL</sequence>